<evidence type="ECO:0000259" key="7">
    <source>
        <dbReference type="PROSITE" id="PS50075"/>
    </source>
</evidence>
<comment type="caution">
    <text evidence="8">The sequence shown here is derived from an EMBL/GenBank/DDBJ whole genome shotgun (WGS) entry which is preliminary data.</text>
</comment>
<evidence type="ECO:0000256" key="2">
    <source>
        <dbReference type="ARBA" id="ARBA00006432"/>
    </source>
</evidence>
<dbReference type="SUPFAM" id="SSF52777">
    <property type="entry name" value="CoA-dependent acyltransferases"/>
    <property type="match status" value="8"/>
</dbReference>
<proteinExistence type="inferred from homology"/>
<dbReference type="FunFam" id="3.30.300.30:FF:000010">
    <property type="entry name" value="Enterobactin synthetase component F"/>
    <property type="match status" value="3"/>
</dbReference>
<evidence type="ECO:0000313" key="9">
    <source>
        <dbReference type="Proteomes" id="UP000269265"/>
    </source>
</evidence>
<dbReference type="PANTHER" id="PTHR45527">
    <property type="entry name" value="NONRIBOSOMAL PEPTIDE SYNTHETASE"/>
    <property type="match status" value="1"/>
</dbReference>
<keyword evidence="9" id="KW-1185">Reference proteome</keyword>
<dbReference type="Gene3D" id="3.40.50.980">
    <property type="match status" value="6"/>
</dbReference>
<dbReference type="CDD" id="cd19543">
    <property type="entry name" value="DCL_NRPS"/>
    <property type="match status" value="1"/>
</dbReference>
<feature type="region of interest" description="Disordered" evidence="6">
    <location>
        <begin position="2654"/>
        <end position="2679"/>
    </location>
</feature>
<dbReference type="Gene3D" id="3.30.300.30">
    <property type="match status" value="3"/>
</dbReference>
<dbReference type="InterPro" id="IPR025110">
    <property type="entry name" value="AMP-bd_C"/>
</dbReference>
<dbReference type="Gene3D" id="2.30.38.10">
    <property type="entry name" value="Luciferase, Domain 3"/>
    <property type="match status" value="3"/>
</dbReference>
<feature type="domain" description="Carrier" evidence="7">
    <location>
        <begin position="2579"/>
        <end position="2653"/>
    </location>
</feature>
<name>A0A3R8S318_9BURK</name>
<reference evidence="8 9" key="1">
    <citation type="submission" date="2018-12" db="EMBL/GenBank/DDBJ databases">
        <title>The whole draft genome of Aquabacterium sp. SJQ9.</title>
        <authorList>
            <person name="Sun L."/>
            <person name="Gao X."/>
            <person name="Chen W."/>
            <person name="Huang K."/>
        </authorList>
    </citation>
    <scope>NUCLEOTIDE SEQUENCE [LARGE SCALE GENOMIC DNA]</scope>
    <source>
        <strain evidence="8 9">SJQ9</strain>
    </source>
</reference>
<dbReference type="SUPFAM" id="SSF53474">
    <property type="entry name" value="alpha/beta-Hydrolases"/>
    <property type="match status" value="1"/>
</dbReference>
<dbReference type="SMART" id="SM00824">
    <property type="entry name" value="PKS_TE"/>
    <property type="match status" value="1"/>
</dbReference>
<dbReference type="SMART" id="SM00823">
    <property type="entry name" value="PKS_PP"/>
    <property type="match status" value="3"/>
</dbReference>
<dbReference type="InterPro" id="IPR020845">
    <property type="entry name" value="AMP-binding_CS"/>
</dbReference>
<dbReference type="GO" id="GO:0031177">
    <property type="term" value="F:phosphopantetheine binding"/>
    <property type="evidence" value="ECO:0007669"/>
    <property type="project" value="InterPro"/>
</dbReference>
<keyword evidence="5" id="KW-0677">Repeat</keyword>
<dbReference type="FunFam" id="2.30.38.10:FF:000001">
    <property type="entry name" value="Non-ribosomal peptide synthetase PvdI"/>
    <property type="match status" value="2"/>
</dbReference>
<evidence type="ECO:0000313" key="8">
    <source>
        <dbReference type="EMBL" id="RRS04893.1"/>
    </source>
</evidence>
<dbReference type="CDD" id="cd19531">
    <property type="entry name" value="LCL_NRPS-like"/>
    <property type="match status" value="1"/>
</dbReference>
<dbReference type="Gene3D" id="3.40.50.1820">
    <property type="entry name" value="alpha/beta hydrolase"/>
    <property type="match status" value="1"/>
</dbReference>
<dbReference type="InterPro" id="IPR045851">
    <property type="entry name" value="AMP-bd_C_sf"/>
</dbReference>
<dbReference type="SUPFAM" id="SSF56801">
    <property type="entry name" value="Acetyl-CoA synthetase-like"/>
    <property type="match status" value="3"/>
</dbReference>
<dbReference type="PROSITE" id="PS50075">
    <property type="entry name" value="CARRIER"/>
    <property type="match status" value="3"/>
</dbReference>
<dbReference type="NCBIfam" id="NF003417">
    <property type="entry name" value="PRK04813.1"/>
    <property type="match status" value="3"/>
</dbReference>
<dbReference type="InterPro" id="IPR020806">
    <property type="entry name" value="PKS_PP-bd"/>
</dbReference>
<feature type="domain" description="Carrier" evidence="7">
    <location>
        <begin position="3674"/>
        <end position="3751"/>
    </location>
</feature>
<dbReference type="NCBIfam" id="TIGR01733">
    <property type="entry name" value="AA-adenyl-dom"/>
    <property type="match status" value="3"/>
</dbReference>
<protein>
    <submittedName>
        <fullName evidence="8">Amino acid adenylation domain-containing protein</fullName>
    </submittedName>
</protein>
<keyword evidence="4" id="KW-0597">Phosphoprotein</keyword>
<dbReference type="CDD" id="cd19534">
    <property type="entry name" value="E_NRPS"/>
    <property type="match status" value="1"/>
</dbReference>
<dbReference type="FunFam" id="3.40.50.980:FF:000002">
    <property type="entry name" value="Enterobactin synthetase component F"/>
    <property type="match status" value="1"/>
</dbReference>
<dbReference type="GO" id="GO:0044550">
    <property type="term" value="P:secondary metabolite biosynthetic process"/>
    <property type="evidence" value="ECO:0007669"/>
    <property type="project" value="UniProtKB-ARBA"/>
</dbReference>
<dbReference type="NCBIfam" id="TIGR01720">
    <property type="entry name" value="NRPS-para261"/>
    <property type="match status" value="1"/>
</dbReference>
<dbReference type="Proteomes" id="UP000269265">
    <property type="component" value="Unassembled WGS sequence"/>
</dbReference>
<dbReference type="FunFam" id="3.40.50.12780:FF:000012">
    <property type="entry name" value="Non-ribosomal peptide synthetase"/>
    <property type="match status" value="3"/>
</dbReference>
<dbReference type="RefSeq" id="WP_125242711.1">
    <property type="nucleotide sequence ID" value="NZ_RSED01000005.1"/>
</dbReference>
<comment type="cofactor">
    <cofactor evidence="1">
        <name>pantetheine 4'-phosphate</name>
        <dbReference type="ChEBI" id="CHEBI:47942"/>
    </cofactor>
</comment>
<evidence type="ECO:0000256" key="1">
    <source>
        <dbReference type="ARBA" id="ARBA00001957"/>
    </source>
</evidence>
<evidence type="ECO:0000256" key="4">
    <source>
        <dbReference type="ARBA" id="ARBA00022553"/>
    </source>
</evidence>
<dbReference type="InterPro" id="IPR020802">
    <property type="entry name" value="TesA-like"/>
</dbReference>
<dbReference type="PANTHER" id="PTHR45527:SF1">
    <property type="entry name" value="FATTY ACID SYNTHASE"/>
    <property type="match status" value="1"/>
</dbReference>
<feature type="region of interest" description="Disordered" evidence="6">
    <location>
        <begin position="2556"/>
        <end position="2582"/>
    </location>
</feature>
<feature type="domain" description="Carrier" evidence="7">
    <location>
        <begin position="1026"/>
        <end position="1100"/>
    </location>
</feature>
<dbReference type="PROSITE" id="PS00455">
    <property type="entry name" value="AMP_BINDING"/>
    <property type="match status" value="3"/>
</dbReference>
<dbReference type="GO" id="GO:0005737">
    <property type="term" value="C:cytoplasm"/>
    <property type="evidence" value="ECO:0007669"/>
    <property type="project" value="TreeGrafter"/>
</dbReference>
<dbReference type="InterPro" id="IPR023213">
    <property type="entry name" value="CAT-like_dom_sf"/>
</dbReference>
<dbReference type="InterPro" id="IPR036736">
    <property type="entry name" value="ACP-like_sf"/>
</dbReference>
<dbReference type="InterPro" id="IPR001242">
    <property type="entry name" value="Condensation_dom"/>
</dbReference>
<dbReference type="Pfam" id="PF00501">
    <property type="entry name" value="AMP-binding"/>
    <property type="match status" value="3"/>
</dbReference>
<dbReference type="CDD" id="cd17649">
    <property type="entry name" value="A_NRPS_PvdJ-like"/>
    <property type="match status" value="2"/>
</dbReference>
<dbReference type="Gene3D" id="3.30.559.30">
    <property type="entry name" value="Nonribosomal peptide synthetase, condensation domain"/>
    <property type="match status" value="4"/>
</dbReference>
<dbReference type="GO" id="GO:0043041">
    <property type="term" value="P:amino acid activation for nonribosomal peptide biosynthetic process"/>
    <property type="evidence" value="ECO:0007669"/>
    <property type="project" value="TreeGrafter"/>
</dbReference>
<dbReference type="CDD" id="cd17643">
    <property type="entry name" value="A_NRPS_Cytc1-like"/>
    <property type="match status" value="1"/>
</dbReference>
<dbReference type="Gene3D" id="3.30.559.10">
    <property type="entry name" value="Chloramphenicol acetyltransferase-like domain"/>
    <property type="match status" value="4"/>
</dbReference>
<dbReference type="InterPro" id="IPR000873">
    <property type="entry name" value="AMP-dep_synth/lig_dom"/>
</dbReference>
<dbReference type="EMBL" id="RSED01000005">
    <property type="protein sequence ID" value="RRS04893.1"/>
    <property type="molecule type" value="Genomic_DNA"/>
</dbReference>
<dbReference type="InterPro" id="IPR010071">
    <property type="entry name" value="AA_adenyl_dom"/>
</dbReference>
<evidence type="ECO:0000256" key="5">
    <source>
        <dbReference type="ARBA" id="ARBA00022737"/>
    </source>
</evidence>
<dbReference type="InterPro" id="IPR029058">
    <property type="entry name" value="AB_hydrolase_fold"/>
</dbReference>
<dbReference type="SUPFAM" id="SSF47336">
    <property type="entry name" value="ACP-like"/>
    <property type="match status" value="3"/>
</dbReference>
<dbReference type="GO" id="GO:0003824">
    <property type="term" value="F:catalytic activity"/>
    <property type="evidence" value="ECO:0007669"/>
    <property type="project" value="InterPro"/>
</dbReference>
<dbReference type="Gene3D" id="1.10.1200.10">
    <property type="entry name" value="ACP-like"/>
    <property type="match status" value="2"/>
</dbReference>
<dbReference type="InterPro" id="IPR009081">
    <property type="entry name" value="PP-bd_ACP"/>
</dbReference>
<dbReference type="Pfam" id="PF00668">
    <property type="entry name" value="Condensation"/>
    <property type="match status" value="4"/>
</dbReference>
<comment type="similarity">
    <text evidence="2">Belongs to the ATP-dependent AMP-binding enzyme family.</text>
</comment>
<dbReference type="Pfam" id="PF13193">
    <property type="entry name" value="AMP-binding_C"/>
    <property type="match status" value="3"/>
</dbReference>
<gene>
    <name evidence="8" type="ORF">EIP75_07925</name>
</gene>
<dbReference type="Pfam" id="PF00975">
    <property type="entry name" value="Thioesterase"/>
    <property type="match status" value="1"/>
</dbReference>
<sequence>MELDKHAIARRFGALAADKQQAFLAALARQGIDFARLPIVPRPEGAHAVLSHAQERQWFLWRLDPAGTAYHITGALSLRGKLDVGALRRALHCLFERHASLRTVFQPLDDGLAQPVLIEAAHAGDAPIELIDLQRADGGAPAPEEMSEVADRIVARPFDLTQGPLLRVALVRPSPQEHVLVVVLHHIISDGVSMQILLGELVAQYRAQVEGTEPALQAAAPIAYADYAQWQRHWLAAGEQERQLAYWRTQLAHDGDEPPVLQLASDHPRQTVAAYPAARHAFDLPDALAASLHRRAQAEGTTVFTVLLAGWQALLHRYTGLTDIRVGVPIANRQRPETESVVGFFVNTQVLRARVHGRMPLQALLSQVIDATRGAQAHQDLPFEQLVEALQPQRVLGQAPLFQVLHNHQRKDLRALAQLPGLTIEPFELGDRLAQFELTLDTIERPGQALGVLITYAAPLFEPATIERLGRHYQRLLAALADQPAQALSDVPLLHDDERSLLAAWGAPQPGVPGDFTPVHALVEAQALQRPHGPALIMGETVWCHAELNERANRLAHHLIAAGVRPESRVGIAVERSPDMLVALIAVHKAGGAYVPLDPGYPAERLAFMQADSGVRWVLTQSHLADRLPPLEGVQTLCLDRLPLQHEPTTNPGVVLHPGHLAYLIYTSGSTGQPKGVAVPHGPLAMHVRCIGELYGMTPDDRELQFASINFDGAHERLWVPLAFGGAVMPRDHEPWSVERTCAEIERHGITVACFTPSYLHQIAELVGEGARQLPIRSYTVGGEAMSRASFELVQSVLRPPRIVNGYGPTETVITPLISRAYPGDTFDAAYMPIGRPVGERTAHVLDADLQPVPPGVPGELYIGGTGLARGYLGRAGLSAERFVADPFGAPGSRLYRTGDWVRWGLDGQVQYLGRVDHQVKVRGFRIELGDVEAQLLRQPGVREAVAVVRPSPSGSRLVAYVGLGEQGASKPQAAATLRAALAEALPEHMVPSAIVVLAALPLNPAGKVDRKGLPEPAIRQDDHAEAEGPIEQALAAVWATVLGLPRVGRHDNFFELGGDSILSLQIVARARQAGWRLTPRQLFERQTIAALAAVARPVDTRAARPAERAQGQAPLLPIQAAFFDAAVRDRHHWNQAVLLHSAVPIDAPALVCAVAAVLRTHDALRLRFSCVDARAVPPSRGWSQAYAPLDALGDPAALVWQRQADGEAALAAHGAEAHRSLDIEHGPLLRAVAIAMADGSARLLLVVHHLVVDGVSWRILLDDLGSAYAQARAGRPLPAIELPAPTDSVQAAALRLQGDPARHADERAHWHALAQVPASLPCARPDGDARLGRHTRLTLSLDAARTQALLKAAPTAYRAHAQDLLLTALGRALCAWSGHEQLLIDLEGHGREGLGDDLDLSRTVGWFTRLYPVALAPLGSPEEALKRVKDGLRRVPRKGQGFGPLRAETPDAAWPRAQLVFNYLGQFDASFDADAPWRPAQESSGEALDPAATQWHEFSVNGQVYGGELRLSVSFSPDRHDTAAVQAWIHAWRDELHALIGHCTRGDAQGATPSDFPLLAHWPQAMLDACLHALPVPAAQVEDLYPLTPMQSGMLFHSLFDTQAEGACLNQLRVDVEGLHVDRFEAAWRGALARHEVLRTGFLHSVDGQPEPLQWVARTVRLPISVLDWRDRACAPVDDAMDGLQAELDTLARDELARGFDPLRPPLTRLLLVRTADTRHHLVWTVHHLLMDGWSASQLMGEVLRGHAGLDVATPDGRYRDHVQALRRHDASAAEGYWRHCLAALDEPTRLAEAWLPPASSPSAADAAAEFPLLGEHLLVVDEAATTALIETVRRERVTINTLVQAAWALVLARCTGRDRVAFGATTAGRGDAATDGQGPAAVLGLFINTVPVLAEPRPQQHTGDWLRALQAQNLASREHEHTPLADIQRWLGRPGQALFDTLLVFENYPIDQALRGDVPGGIAFANVHNREDSSHALTLTASSSSTVQLKLRHQRRLLADGTVALLARELEAVLRALARLPRDAAHPLGAVLAEAAGQTAGARTQAIAPAVVAASRPLHQQIAEQAARRPEATALSFGDATLSYGELEARANRLAHRLRAAGVRPEARVGLAMERSPELIVALLAILKAGGAYVPLDPAYPAERLAFLAQDSGIQWLLTHSQLRARLPDTPGVAVWSLDTLDLSAEPAHAPEVAVRADHLAYVIYTSGSTGRPKGAQLTHQHVARLLTSTQPWFGFDADDVWTLFHSYAFDFSVWEIFGALCHGGRLVIVPHVVSRSPDEFLALLRRERVTVLNQTPSAFRQLMQAEGLYAQGGRDLALRWVVFGGEALEVETLRPWFDHLGDHRPQLVNMYGITETTVHVTWRPIGRADLPAPGTMARSPIGGRIPDLGLYVLDANLCPVPPGATGELHVSGAGLARGYLHRGGLSAERFIADPFNGAGGRLYRTGDLARWHADGQIDYLGRIDDQVKVRGFRVELGEIEARLLALPGVREAVVLARPSAGGIRLVAYVTARAGRPAHDAAALKAQLAQTLPEHMLPATIVSLDALPLTPHGKVDRRALPEPSAQAGTGEARAQEAPQGEAERAVAQAWRDVLGLAFGGRQDNFFEAGGDSILSLQIVAHLRRQGWRVSPRQVFEQQTVATLAAVLARDASQGPEGGAVDGQTSSGGAPSGQPLARLDAPQTLRDHLGDALATELALAHGWTDALIEDVFPLSPMQEGMLFHSLASPGTGLYVNQLSVEVHGLDAERFAQAWRTMVQRHATLRTAFLWRDGLARPLQVVLREAHAPVALLDWRRLDAQAQAAQLARLTDTEIRQGVAFDAAPLSRLSLIDLGGQRHQLVWTFHHLLLDGWAQSRLIGEWLQAYGGEPLGDAGPAYGRYVRWLAAQDAEASRAFWTGALAGIDGPTLLADAARPDAARHGFEQIYTRLDADETARLRAFAQRERVTLNTVVQAAWALLLQRHTGRDDVVFGATVAGRPDTLPGAQDILGLFINTIPVPVRRRPGQRVGEHLRDLQALNLRLREQEHSPLAEIQRWAGSPGRPLFDSIIVFENYPVDQALKRHERHGLRFGEVAGRGLTGFAMDLQVVVGDTLEIEYSFGRREFSGGFVQALRAQMEQLLRQMSRDAGQAMGALDWLDAATQADLQALGQGKRTKSSLHPPVHTLIEQQARTRPESTALMMGGERWTYAELNARANRLAHHLIALGIGPECRVGVAMARSLDTFAALLAVLKAGGAYVPLDAAYPAERLRFMMDDSQLAVLLTHQALLDKLPTPAGLPTLAVEALDLSHLPDTNPARATAQTQMAYVIYTSGSTGRPKGVAVTHGPLSMHCQATARLYGMDETSRELLFMSLAFDGAHERWLTTLCTGAALSVRDDELWTAEQTCRTLRRHGITQAAFPPAYLGQVADWAAQQGDAPPVDLYVFGGEAMPRATYDKVRQALRPRWLINGYGPTETVVTPLIWKVDAGQGFDGAYAPIGRPVGDRTAHVLDGDLQPVPQGAVGELYIGGLGLARGYLGRPGLTAERFIADPFDATGGARLYRTGDLVRWLDDGQMEYVGRADHQVKVRGFRIELGEIEALLLAQPGVTEAAVVAHEAPTGRQLVAYAVSAQPQAGDQPALLKAALAAALPEHMVPAHILVLPRLPRLPNGKLDRHALPEPGAARTQAEGRPFVPPSTDAARRLAGLWQEVLGVERIGEQDNFFELGGDSLLSLKVMSRLRQWRDPALDFKLRDLMQRPTIAGLLRLGEGATTSAAPSPPLSPSREAPALVELNARIDGPPPLFCLHAGVGTVFDYQPLARRMQGHRSVLGLPCRMLTDPAHRDTSLVQMADDYARLIHAAHPEGPCHLLGWSLGGALAMLVAQRLEARGRRIGLLALVDPFVPAVAASRPGPVSAEADDLAAGLAATLATGMDADELARMALVARHLGELSAQAGELPRVGAAPRLWWASRRDPAHREALARQSGHAGAWSREIEASHFELLRHAGVLAQIEGALRQDEAGAAGA</sequence>
<organism evidence="8 9">
    <name type="scientific">Aquabacterium soli</name>
    <dbReference type="NCBI Taxonomy" id="2493092"/>
    <lineage>
        <taxon>Bacteria</taxon>
        <taxon>Pseudomonadati</taxon>
        <taxon>Pseudomonadota</taxon>
        <taxon>Betaproteobacteria</taxon>
        <taxon>Burkholderiales</taxon>
        <taxon>Aquabacterium</taxon>
    </lineage>
</organism>
<accession>A0A3R8S318</accession>
<dbReference type="InterPro" id="IPR001031">
    <property type="entry name" value="Thioesterase"/>
</dbReference>
<keyword evidence="3" id="KW-0596">Phosphopantetheine</keyword>
<evidence type="ECO:0000256" key="3">
    <source>
        <dbReference type="ARBA" id="ARBA00022450"/>
    </source>
</evidence>
<dbReference type="Pfam" id="PF00550">
    <property type="entry name" value="PP-binding"/>
    <property type="match status" value="3"/>
</dbReference>
<dbReference type="OrthoDB" id="9154499at2"/>
<evidence type="ECO:0000256" key="6">
    <source>
        <dbReference type="SAM" id="MobiDB-lite"/>
    </source>
</evidence>
<dbReference type="InterPro" id="IPR006162">
    <property type="entry name" value="Ppantetheine_attach_site"/>
</dbReference>
<dbReference type="FunFam" id="3.40.50.980:FF:000001">
    <property type="entry name" value="Non-ribosomal peptide synthetase"/>
    <property type="match status" value="3"/>
</dbReference>
<dbReference type="PROSITE" id="PS00012">
    <property type="entry name" value="PHOSPHOPANTETHEINE"/>
    <property type="match status" value="2"/>
</dbReference>
<dbReference type="InterPro" id="IPR010060">
    <property type="entry name" value="NRPS_synth"/>
</dbReference>
<dbReference type="FunFam" id="1.10.1200.10:FF:000005">
    <property type="entry name" value="Nonribosomal peptide synthetase 1"/>
    <property type="match status" value="1"/>
</dbReference>